<dbReference type="PANTHER" id="PTHR46370:SF1">
    <property type="entry name" value="GPALPP MOTIFS-CONTAINING PROTEIN 1"/>
    <property type="match status" value="1"/>
</dbReference>
<protein>
    <recommendedName>
        <fullName evidence="2">DUF3752 domain-containing protein</fullName>
    </recommendedName>
</protein>
<evidence type="ECO:0000313" key="3">
    <source>
        <dbReference type="EMBL" id="CAG9858938.1"/>
    </source>
</evidence>
<evidence type="ECO:0000256" key="1">
    <source>
        <dbReference type="SAM" id="MobiDB-lite"/>
    </source>
</evidence>
<dbReference type="EMBL" id="OU900095">
    <property type="protein sequence ID" value="CAG9858938.1"/>
    <property type="molecule type" value="Genomic_DNA"/>
</dbReference>
<reference evidence="3" key="1">
    <citation type="submission" date="2022-01" db="EMBL/GenBank/DDBJ databases">
        <authorList>
            <person name="King R."/>
        </authorList>
    </citation>
    <scope>NUCLEOTIDE SEQUENCE</scope>
</reference>
<feature type="compositionally biased region" description="Basic and acidic residues" evidence="1">
    <location>
        <begin position="204"/>
        <end position="213"/>
    </location>
</feature>
<sequence>MSSGSDNEHDETISSSKDKVFGPALPSSIKKDSGQQSSIIGPALPPHFKQTSSLIADAKCDSNQIIGPELPPHLKVTSTVGSEAEPKVIGPVLPPHLRNKLISSTAQEPESSEISSTLDDDLKYEVPQPSELQDSDDDDDDAYGPLPLGANQTKAHVELEERALQMKIDLLNPNSDKEPAREEWMLKLPPSKAANLGLGPRQFRSKEAPDLSDRSSWTDTPEDRAKKRKTKNEEPLDIKKSAAIRELKKRDKEQEEMTKKHKRSSESLVDIHMKKKKDEKPESTERRPFSREVDLKVNRFDEAQKKAVLKKAQLLDTRFSTGESKFL</sequence>
<feature type="compositionally biased region" description="Polar residues" evidence="1">
    <location>
        <begin position="101"/>
        <end position="117"/>
    </location>
</feature>
<dbReference type="Pfam" id="PF12572">
    <property type="entry name" value="DUF3752"/>
    <property type="match status" value="1"/>
</dbReference>
<feature type="compositionally biased region" description="Basic and acidic residues" evidence="1">
    <location>
        <begin position="269"/>
        <end position="292"/>
    </location>
</feature>
<proteinExistence type="predicted"/>
<feature type="compositionally biased region" description="Basic and acidic residues" evidence="1">
    <location>
        <begin position="221"/>
        <end position="258"/>
    </location>
</feature>
<name>A0A9N9TIT2_PHYSR</name>
<dbReference type="Proteomes" id="UP001153712">
    <property type="component" value="Chromosome 2"/>
</dbReference>
<feature type="compositionally biased region" description="Basic and acidic residues" evidence="1">
    <location>
        <begin position="1"/>
        <end position="20"/>
    </location>
</feature>
<gene>
    <name evidence="3" type="ORF">PHYEVI_LOCUS5325</name>
</gene>
<feature type="region of interest" description="Disordered" evidence="1">
    <location>
        <begin position="168"/>
        <end position="292"/>
    </location>
</feature>
<evidence type="ECO:0000259" key="2">
    <source>
        <dbReference type="Pfam" id="PF12572"/>
    </source>
</evidence>
<feature type="region of interest" description="Disordered" evidence="1">
    <location>
        <begin position="1"/>
        <end position="50"/>
    </location>
</feature>
<feature type="compositionally biased region" description="Acidic residues" evidence="1">
    <location>
        <begin position="133"/>
        <end position="142"/>
    </location>
</feature>
<dbReference type="AlphaFoldDB" id="A0A9N9TIT2"/>
<keyword evidence="4" id="KW-1185">Reference proteome</keyword>
<feature type="region of interest" description="Disordered" evidence="1">
    <location>
        <begin position="63"/>
        <end position="155"/>
    </location>
</feature>
<evidence type="ECO:0000313" key="4">
    <source>
        <dbReference type="Proteomes" id="UP001153712"/>
    </source>
</evidence>
<dbReference type="PANTHER" id="PTHR46370">
    <property type="entry name" value="GPALPP MOTIFS-CONTAINING PROTEIN 1"/>
    <property type="match status" value="1"/>
</dbReference>
<feature type="domain" description="DUF3752" evidence="2">
    <location>
        <begin position="198"/>
        <end position="320"/>
    </location>
</feature>
<feature type="compositionally biased region" description="Basic and acidic residues" evidence="1">
    <location>
        <begin position="175"/>
        <end position="185"/>
    </location>
</feature>
<organism evidence="3 4">
    <name type="scientific">Phyllotreta striolata</name>
    <name type="common">Striped flea beetle</name>
    <name type="synonym">Crioceris striolata</name>
    <dbReference type="NCBI Taxonomy" id="444603"/>
    <lineage>
        <taxon>Eukaryota</taxon>
        <taxon>Metazoa</taxon>
        <taxon>Ecdysozoa</taxon>
        <taxon>Arthropoda</taxon>
        <taxon>Hexapoda</taxon>
        <taxon>Insecta</taxon>
        <taxon>Pterygota</taxon>
        <taxon>Neoptera</taxon>
        <taxon>Endopterygota</taxon>
        <taxon>Coleoptera</taxon>
        <taxon>Polyphaga</taxon>
        <taxon>Cucujiformia</taxon>
        <taxon>Chrysomeloidea</taxon>
        <taxon>Chrysomelidae</taxon>
        <taxon>Galerucinae</taxon>
        <taxon>Alticini</taxon>
        <taxon>Phyllotreta</taxon>
    </lineage>
</organism>
<dbReference type="InterPro" id="IPR022226">
    <property type="entry name" value="DUF3752"/>
</dbReference>
<dbReference type="OrthoDB" id="341477at2759"/>
<accession>A0A9N9TIT2</accession>
<dbReference type="InterPro" id="IPR046331">
    <property type="entry name" value="GPAM1-like"/>
</dbReference>